<gene>
    <name evidence="1" type="ORF">NCS57_00987300</name>
</gene>
<comment type="caution">
    <text evidence="1">The sequence shown here is derived from an EMBL/GenBank/DDBJ whole genome shotgun (WGS) entry which is preliminary data.</text>
</comment>
<organism evidence="1 2">
    <name type="scientific">Fusarium keratoplasticum</name>
    <dbReference type="NCBI Taxonomy" id="1328300"/>
    <lineage>
        <taxon>Eukaryota</taxon>
        <taxon>Fungi</taxon>
        <taxon>Dikarya</taxon>
        <taxon>Ascomycota</taxon>
        <taxon>Pezizomycotina</taxon>
        <taxon>Sordariomycetes</taxon>
        <taxon>Hypocreomycetidae</taxon>
        <taxon>Hypocreales</taxon>
        <taxon>Nectriaceae</taxon>
        <taxon>Fusarium</taxon>
        <taxon>Fusarium solani species complex</taxon>
    </lineage>
</organism>
<name>A0ACC0QPY4_9HYPO</name>
<dbReference type="Proteomes" id="UP001065298">
    <property type="component" value="Chromosome 8"/>
</dbReference>
<dbReference type="EMBL" id="CM046510">
    <property type="protein sequence ID" value="KAI8660109.1"/>
    <property type="molecule type" value="Genomic_DNA"/>
</dbReference>
<evidence type="ECO:0000313" key="2">
    <source>
        <dbReference type="Proteomes" id="UP001065298"/>
    </source>
</evidence>
<proteinExistence type="predicted"/>
<sequence>MSTPMEQHDDDDIDMPSNEDAATTHQSDSDVNSGSDSDGNSDSDSSQYDFEALHAREVAEMRAFLQSRYQPIEETDFDAIVGPAEPTFTAIWKKEDEDLMLLEWDSSLGKKAYACIDVENASLTTLWKVCMRILRCTPLDPISPLLNLKYGTSSVVFSREFCDALAPLIVHGSSVAQMTVGPGN</sequence>
<reference evidence="1" key="1">
    <citation type="submission" date="2022-06" db="EMBL/GenBank/DDBJ databases">
        <title>Fusarium solani species complex genomes reveal bases of compartmentalisation and animal pathogenesis.</title>
        <authorList>
            <person name="Tsai I.J."/>
        </authorList>
    </citation>
    <scope>NUCLEOTIDE SEQUENCE</scope>
    <source>
        <strain evidence="1">Fu6.1</strain>
    </source>
</reference>
<protein>
    <submittedName>
        <fullName evidence="1">Uncharacterized protein</fullName>
    </submittedName>
</protein>
<keyword evidence="2" id="KW-1185">Reference proteome</keyword>
<evidence type="ECO:0000313" key="1">
    <source>
        <dbReference type="EMBL" id="KAI8660109.1"/>
    </source>
</evidence>
<accession>A0ACC0QPY4</accession>